<dbReference type="CDD" id="cd06225">
    <property type="entry name" value="HAMP"/>
    <property type="match status" value="2"/>
</dbReference>
<dbReference type="EMBL" id="JACPNR010000009">
    <property type="protein sequence ID" value="MBI2678692.1"/>
    <property type="molecule type" value="Genomic_DNA"/>
</dbReference>
<feature type="coiled-coil region" evidence="4">
    <location>
        <begin position="75"/>
        <end position="102"/>
    </location>
</feature>
<dbReference type="PANTHER" id="PTHR32089">
    <property type="entry name" value="METHYL-ACCEPTING CHEMOTAXIS PROTEIN MCPB"/>
    <property type="match status" value="1"/>
</dbReference>
<proteinExistence type="inferred from homology"/>
<dbReference type="SMART" id="SM00304">
    <property type="entry name" value="HAMP"/>
    <property type="match status" value="2"/>
</dbReference>
<keyword evidence="5" id="KW-0472">Membrane</keyword>
<evidence type="ECO:0000259" key="7">
    <source>
        <dbReference type="PROSITE" id="PS50885"/>
    </source>
</evidence>
<dbReference type="SMART" id="SM00283">
    <property type="entry name" value="MA"/>
    <property type="match status" value="1"/>
</dbReference>
<dbReference type="GO" id="GO:0007165">
    <property type="term" value="P:signal transduction"/>
    <property type="evidence" value="ECO:0007669"/>
    <property type="project" value="UniProtKB-KW"/>
</dbReference>
<dbReference type="SUPFAM" id="SSF58104">
    <property type="entry name" value="Methyl-accepting chemotaxis protein (MCP) signaling domain"/>
    <property type="match status" value="2"/>
</dbReference>
<comment type="similarity">
    <text evidence="2">Belongs to the methyl-accepting chemotaxis (MCP) protein family.</text>
</comment>
<dbReference type="InterPro" id="IPR003660">
    <property type="entry name" value="HAMP_dom"/>
</dbReference>
<comment type="caution">
    <text evidence="8">The sequence shown here is derived from an EMBL/GenBank/DDBJ whole genome shotgun (WGS) entry which is preliminary data.</text>
</comment>
<evidence type="ECO:0000256" key="5">
    <source>
        <dbReference type="SAM" id="Phobius"/>
    </source>
</evidence>
<dbReference type="PROSITE" id="PS50111">
    <property type="entry name" value="CHEMOTAXIS_TRANSDUC_2"/>
    <property type="match status" value="1"/>
</dbReference>
<keyword evidence="5" id="KW-1133">Transmembrane helix</keyword>
<dbReference type="PROSITE" id="PS50885">
    <property type="entry name" value="HAMP"/>
    <property type="match status" value="1"/>
</dbReference>
<evidence type="ECO:0000256" key="1">
    <source>
        <dbReference type="ARBA" id="ARBA00023224"/>
    </source>
</evidence>
<protein>
    <submittedName>
        <fullName evidence="8">HAMP domain-containing protein</fullName>
    </submittedName>
</protein>
<keyword evidence="5" id="KW-0812">Transmembrane</keyword>
<accession>A0A932A8S6</accession>
<feature type="domain" description="Methyl-accepting transducer" evidence="6">
    <location>
        <begin position="335"/>
        <end position="571"/>
    </location>
</feature>
<dbReference type="InterPro" id="IPR004090">
    <property type="entry name" value="Chemotax_Me-accpt_rcpt"/>
</dbReference>
<dbReference type="PANTHER" id="PTHR32089:SF112">
    <property type="entry name" value="LYSOZYME-LIKE PROTEIN-RELATED"/>
    <property type="match status" value="1"/>
</dbReference>
<reference evidence="8" key="1">
    <citation type="submission" date="2020-07" db="EMBL/GenBank/DDBJ databases">
        <title>Huge and variable diversity of episymbiotic CPR bacteria and DPANN archaea in groundwater ecosystems.</title>
        <authorList>
            <person name="He C.Y."/>
            <person name="Keren R."/>
            <person name="Whittaker M."/>
            <person name="Farag I.F."/>
            <person name="Doudna J."/>
            <person name="Cate J.H.D."/>
            <person name="Banfield J.F."/>
        </authorList>
    </citation>
    <scope>NUCLEOTIDE SEQUENCE</scope>
    <source>
        <strain evidence="8">NC_groundwater_580_Pr5_B-0.1um_64_19</strain>
    </source>
</reference>
<dbReference type="SUPFAM" id="SSF158472">
    <property type="entry name" value="HAMP domain-like"/>
    <property type="match status" value="1"/>
</dbReference>
<evidence type="ECO:0000313" key="8">
    <source>
        <dbReference type="EMBL" id="MBI2678692.1"/>
    </source>
</evidence>
<evidence type="ECO:0000256" key="3">
    <source>
        <dbReference type="PROSITE-ProRule" id="PRU00284"/>
    </source>
</evidence>
<name>A0A932A8S6_9BACT</name>
<dbReference type="Pfam" id="PF00015">
    <property type="entry name" value="MCPsignal"/>
    <property type="match status" value="1"/>
</dbReference>
<evidence type="ECO:0000259" key="6">
    <source>
        <dbReference type="PROSITE" id="PS50111"/>
    </source>
</evidence>
<dbReference type="PRINTS" id="PR00260">
    <property type="entry name" value="CHEMTRNSDUCR"/>
</dbReference>
<dbReference type="AlphaFoldDB" id="A0A932A8S6"/>
<dbReference type="GO" id="GO:0004888">
    <property type="term" value="F:transmembrane signaling receptor activity"/>
    <property type="evidence" value="ECO:0007669"/>
    <property type="project" value="InterPro"/>
</dbReference>
<dbReference type="GO" id="GO:0016020">
    <property type="term" value="C:membrane"/>
    <property type="evidence" value="ECO:0007669"/>
    <property type="project" value="InterPro"/>
</dbReference>
<keyword evidence="1 3" id="KW-0807">Transducer</keyword>
<dbReference type="Pfam" id="PF00672">
    <property type="entry name" value="HAMP"/>
    <property type="match status" value="1"/>
</dbReference>
<evidence type="ECO:0000256" key="4">
    <source>
        <dbReference type="SAM" id="Coils"/>
    </source>
</evidence>
<feature type="domain" description="HAMP" evidence="7">
    <location>
        <begin position="210"/>
        <end position="263"/>
    </location>
</feature>
<feature type="transmembrane region" description="Helical" evidence="5">
    <location>
        <begin position="185"/>
        <end position="206"/>
    </location>
</feature>
<sequence length="664" mass="71529">MNIGKKLFYGFGAILGLLLLLYGVSTTALWRADSARRATMTSLDTMRGMEDVRLQMMTNRQYLDSYLLAGVPGELEKFRAGLSDLQNKLRIAESKATDEQRAALGTVRNSEATWFSSYADPLIQKRQQVDSGNATAADLQIAFIQLQEKNEQQLTASTTALDQVEKVTQKAAEEQRDSSDTTARFAYWASFIFMVIACVLGGFIAIRTANSITEPLGRLIVVADQIGNSGDLEHSIDISGSDEIGELARTFNNMVAYLKEMAAVSEAIAGGDLSVQVEPRSQRDTLANAFSAMTTGLRALVKRVRDSAAQVASGSNQVADASDESAKISVHASSAIDEVTSTMHEMSINVQNMVKNTQTQASSVSETSASIDQMVASIQRVADTAKVLLDISQRSREEVQSGITTMEKATDGLTRINGSIRSSGEIIGALGQRADDIGKIIEVIDDLAEQTNLLALNAAIEAARAGEHGLGFAVVADEVRKLAEKSASSTKEISELIQSIQKEARKAVENMEKSTTIVNEGLTLGSDLSTALRKISNVVTEVYKFAQEIGAATNEQSHGSAQIAKATTRLNEITHEINSSVEEQASGAQAVVKAMEKMRELVQQSTSGSTELAASAEQMSKMSRMLLEAMDRFVIESNGDARHAMAQRRHGHEPGRMAAAAARN</sequence>
<keyword evidence="4" id="KW-0175">Coiled coil</keyword>
<feature type="transmembrane region" description="Helical" evidence="5">
    <location>
        <begin position="6"/>
        <end position="30"/>
    </location>
</feature>
<dbReference type="Proteomes" id="UP000779809">
    <property type="component" value="Unassembled WGS sequence"/>
</dbReference>
<gene>
    <name evidence="8" type="ORF">HYX28_07900</name>
</gene>
<dbReference type="GO" id="GO:0006935">
    <property type="term" value="P:chemotaxis"/>
    <property type="evidence" value="ECO:0007669"/>
    <property type="project" value="InterPro"/>
</dbReference>
<dbReference type="InterPro" id="IPR004089">
    <property type="entry name" value="MCPsignal_dom"/>
</dbReference>
<dbReference type="Gene3D" id="1.10.287.950">
    <property type="entry name" value="Methyl-accepting chemotaxis protein"/>
    <property type="match status" value="1"/>
</dbReference>
<dbReference type="CDD" id="cd11386">
    <property type="entry name" value="MCP_signal"/>
    <property type="match status" value="1"/>
</dbReference>
<dbReference type="Gene3D" id="6.10.340.10">
    <property type="match status" value="1"/>
</dbReference>
<evidence type="ECO:0000313" key="9">
    <source>
        <dbReference type="Proteomes" id="UP000779809"/>
    </source>
</evidence>
<organism evidence="8 9">
    <name type="scientific">Candidatus Korobacter versatilis</name>
    <dbReference type="NCBI Taxonomy" id="658062"/>
    <lineage>
        <taxon>Bacteria</taxon>
        <taxon>Pseudomonadati</taxon>
        <taxon>Acidobacteriota</taxon>
        <taxon>Terriglobia</taxon>
        <taxon>Terriglobales</taxon>
        <taxon>Candidatus Korobacteraceae</taxon>
        <taxon>Candidatus Korobacter</taxon>
    </lineage>
</organism>
<evidence type="ECO:0000256" key="2">
    <source>
        <dbReference type="ARBA" id="ARBA00029447"/>
    </source>
</evidence>